<keyword evidence="5" id="KW-0344">Guanine-nucleotide releasing factor</keyword>
<feature type="region of interest" description="Disordered" evidence="8">
    <location>
        <begin position="1671"/>
        <end position="1866"/>
    </location>
</feature>
<evidence type="ECO:0000256" key="7">
    <source>
        <dbReference type="PROSITE-ProRule" id="PRU00983"/>
    </source>
</evidence>
<evidence type="ECO:0000313" key="13">
    <source>
        <dbReference type="Proteomes" id="UP001195483"/>
    </source>
</evidence>
<sequence>MIMATWRKTDNNSRYGVAFYNFRKKGNSMLQLDIGDSVQIFEESDDWYRGYATKNKAKKGLFPKTYIHAKEANVSKYGSLEMATPKEPAIAQEIVSVVREWHTYWKQYYVQNHEDFETVRQMILDLVGWRKEVLSRHMTTEEMRVLKQKVSLKIDTGNNLLGLDLVVRDSDGNVLNPDTASAITLYREHVEVADRLKREKQIVDTSVSNKADDSRTVNLYLMLRNFVCRVDDADILVSLYDAKDGVFICEHYNVRWDRERLAKDPEILNNIRVVFTDLGSKDRRREKVFLVFQIIRRGVMELKLSEDRRQTKNLRRPFGAAAMDVTEIIRGEGDNNEEQQHFIPFQQCGEKEFMESVIRKVVSARDINHKGQGVWVSLKLLPGDIKQIREDFPHLVNLNTCIVRKMGFPEVIMPGDVRNDIYVTLMEGEFNKGPTKTSDRNVEVTMVVCNQKGEVIPNVINTGCGSGEGESSYKSLIYYHEDKPKWFEIAKVSLSTEVEFKGLHLKFLFKHKSTSDAKDKSEKPFAMSFVKLMNKNGTTLKDEEHELLVYKIDSKKLDQSSSHPYIDLPSTTKELMSPEQGPKMMQTTGTQKTQMPKIQLFSGPYTLSNRDSFTISTFVCSTKLTHNLDLLGLLKWQEIMNDTTALKKHLENLMKVDGEEIVKFLQDLLDSLFYILMQHTISDYYDNLVFDALVYIIGLVSDRKYHQFRPVINAYIMNNFSFATAYNKLMLILKDYVDSADDSQHEGSLHTAMKSLEYIFKFIIKSRELFAVLNADRGKQQFEITLRQLIQAIGGMMLYQTNQTARAQGYALKNMPATIPDIIKVMNPVEFSQLFVEFLDHVPKNRLRIQKLKCVDDLVQSELFRIPECREVLLPTMLSYTRELLDLSEEVQSCIQVLSNIMDTLFAPARRMYHDSDISTVMDIILRTVIKATINALSGDCVAVLLSILRQMTESHYNLYINKFPTLPELEEFLMEIMLLFQNLIKTNVFNPDWMEMIMLQNSVILRAQRFFAHTIQNKFFNPFQHQLWSNFFHCAISFLTQKDLQLEQFSAIKRNKIINRYKDMRREAGFEIRSLWFSLGPNKIYFIPELVGPLLEMSLIPETELRKATIPIFFDMMMVEYNQTASHRGQGGGNFKQVENEIINQLDVLVEGGQGDEQYMQLLREILQQSCHGASQIREQGLTFVETITKLLQRLLEHRHIVQLDIKDHRMSCIVNLLEFYSEIGRQEMYIRYLHKLCDMHLACDNYTEAAHTLMLYANLLGWKDEALSPILHSTKFPDARTHRDLKEMFYHHIISYFEKGKMWERGIQLCKELADVYENDQFDYEKLSWILQRQAELYRCIIHDMRPDPEYFRVGYFGLGFPSFLQNKVFIYRGKEYERLQDFNARMQSLFPNAELMKTLAHPSKDIQESQKQYLQINAVTPVMEMQPRFLNKQISEKILKYYNFNEVQLFTYSRPIDEGKGDLTTMWLERTNIFISSPLPGILCWFPARETIIFRVSPIEVAIETQESKNKQLLTTVEQHLLDSNLQINELGRLLSGIVDAAVQGGVKNWKSFFSEDYGQSDRDEELVFKLKDLTREQAHLLKDALHIHGKKIMEDAKLETLKPFQAHLEKRFEEWVNLVESEYKLKVKDRLSNVVANSTLKRLQSSSTISLNRISELFHGNSTLEISSHTVSGSPTQTKSPLRAQSTLVKSDKGDKSPVSTKGPQKVGNKRFKRSSQISITSNDSTPPESNRNSLENPIELNEQRRPSVQQQLTPRRPPRPDTEKRNSRPLSSTFKGDNLSLASTENGDSDHSTDEPPPLPDKLYPTDRDAPPIPSRTSSLAVPKTPRKPKPLPPQPSESESDMNFPAIPQKKNAACQNGTN</sequence>
<dbReference type="Gene3D" id="1.20.1270.350">
    <property type="entry name" value="Dedicator of cytokinesis N-terminal subdomain"/>
    <property type="match status" value="1"/>
</dbReference>
<dbReference type="FunFam" id="1.25.40.410:FF:000003">
    <property type="entry name" value="Dedicator of cytokinesis protein 4"/>
    <property type="match status" value="1"/>
</dbReference>
<evidence type="ECO:0000256" key="1">
    <source>
        <dbReference type="ARBA" id="ARBA00004496"/>
    </source>
</evidence>
<dbReference type="InterPro" id="IPR035892">
    <property type="entry name" value="C2_domain_sf"/>
</dbReference>
<dbReference type="InterPro" id="IPR043162">
    <property type="entry name" value="DOCK_C_lobe_C"/>
</dbReference>
<dbReference type="Gene3D" id="2.60.40.150">
    <property type="entry name" value="C2 domain"/>
    <property type="match status" value="1"/>
</dbReference>
<dbReference type="SMART" id="SM00326">
    <property type="entry name" value="SH3"/>
    <property type="match status" value="1"/>
</dbReference>
<evidence type="ECO:0000256" key="4">
    <source>
        <dbReference type="ARBA" id="ARBA00022553"/>
    </source>
</evidence>
<protein>
    <recommendedName>
        <fullName evidence="14">Dedicator of cytokinesis protein 1</fullName>
    </recommendedName>
</protein>
<dbReference type="PANTHER" id="PTHR45653">
    <property type="entry name" value="DEDICATOR OF CYTOKINESIS"/>
    <property type="match status" value="1"/>
</dbReference>
<dbReference type="InterPro" id="IPR046773">
    <property type="entry name" value="DOCKER_Lobe_C"/>
</dbReference>
<dbReference type="Proteomes" id="UP001195483">
    <property type="component" value="Unassembled WGS sequence"/>
</dbReference>
<organism evidence="12 13">
    <name type="scientific">Potamilus streckersoni</name>
    <dbReference type="NCBI Taxonomy" id="2493646"/>
    <lineage>
        <taxon>Eukaryota</taxon>
        <taxon>Metazoa</taxon>
        <taxon>Spiralia</taxon>
        <taxon>Lophotrochozoa</taxon>
        <taxon>Mollusca</taxon>
        <taxon>Bivalvia</taxon>
        <taxon>Autobranchia</taxon>
        <taxon>Heteroconchia</taxon>
        <taxon>Palaeoheterodonta</taxon>
        <taxon>Unionida</taxon>
        <taxon>Unionoidea</taxon>
        <taxon>Unionidae</taxon>
        <taxon>Ambleminae</taxon>
        <taxon>Lampsilini</taxon>
        <taxon>Potamilus</taxon>
    </lineage>
</organism>
<dbReference type="Pfam" id="PF06920">
    <property type="entry name" value="DHR-2_Lobe_A"/>
    <property type="match status" value="1"/>
</dbReference>
<dbReference type="Pfam" id="PF20421">
    <property type="entry name" value="DHR-2_Lobe_C"/>
    <property type="match status" value="1"/>
</dbReference>
<evidence type="ECO:0008006" key="14">
    <source>
        <dbReference type="Google" id="ProtNLM"/>
    </source>
</evidence>
<dbReference type="GO" id="GO:0005737">
    <property type="term" value="C:cytoplasm"/>
    <property type="evidence" value="ECO:0007669"/>
    <property type="project" value="UniProtKB-SubCell"/>
</dbReference>
<dbReference type="GO" id="GO:0005886">
    <property type="term" value="C:plasma membrane"/>
    <property type="evidence" value="ECO:0007669"/>
    <property type="project" value="TreeGrafter"/>
</dbReference>
<evidence type="ECO:0000259" key="9">
    <source>
        <dbReference type="PROSITE" id="PS50002"/>
    </source>
</evidence>
<dbReference type="InterPro" id="IPR043161">
    <property type="entry name" value="DOCK_C_lobe_A"/>
</dbReference>
<evidence type="ECO:0000259" key="11">
    <source>
        <dbReference type="PROSITE" id="PS51651"/>
    </source>
</evidence>
<feature type="domain" description="C2 DOCK-type" evidence="10">
    <location>
        <begin position="418"/>
        <end position="620"/>
    </location>
</feature>
<dbReference type="InterPro" id="IPR026791">
    <property type="entry name" value="DOCK"/>
</dbReference>
<dbReference type="PANTHER" id="PTHR45653:SF10">
    <property type="entry name" value="MYOBLAST CITY, ISOFORM B"/>
    <property type="match status" value="1"/>
</dbReference>
<feature type="compositionally biased region" description="Polar residues" evidence="8">
    <location>
        <begin position="1719"/>
        <end position="1740"/>
    </location>
</feature>
<dbReference type="CDD" id="cd11872">
    <property type="entry name" value="SH3_DOCK_AB"/>
    <property type="match status" value="1"/>
</dbReference>
<dbReference type="InterPro" id="IPR046769">
    <property type="entry name" value="DOCKER_Lobe_A"/>
</dbReference>
<dbReference type="GO" id="GO:0031267">
    <property type="term" value="F:small GTPase binding"/>
    <property type="evidence" value="ECO:0007669"/>
    <property type="project" value="TreeGrafter"/>
</dbReference>
<dbReference type="InterPro" id="IPR042455">
    <property type="entry name" value="DOCK_N_sub1"/>
</dbReference>
<reference evidence="12" key="3">
    <citation type="submission" date="2023-05" db="EMBL/GenBank/DDBJ databases">
        <authorList>
            <person name="Smith C.H."/>
        </authorList>
    </citation>
    <scope>NUCLEOTIDE SEQUENCE</scope>
    <source>
        <strain evidence="12">CHS0354</strain>
        <tissue evidence="12">Mantle</tissue>
    </source>
</reference>
<dbReference type="GO" id="GO:0007520">
    <property type="term" value="P:myoblast fusion"/>
    <property type="evidence" value="ECO:0007669"/>
    <property type="project" value="TreeGrafter"/>
</dbReference>
<feature type="compositionally biased region" description="Polar residues" evidence="8">
    <location>
        <begin position="1773"/>
        <end position="1791"/>
    </location>
</feature>
<dbReference type="InterPro" id="IPR027007">
    <property type="entry name" value="C2_DOCK-type_domain"/>
</dbReference>
<dbReference type="GO" id="GO:0005085">
    <property type="term" value="F:guanyl-nucleotide exchange factor activity"/>
    <property type="evidence" value="ECO:0007669"/>
    <property type="project" value="UniProtKB-KW"/>
</dbReference>
<proteinExistence type="inferred from homology"/>
<evidence type="ECO:0000313" key="12">
    <source>
        <dbReference type="EMBL" id="KAK3597761.1"/>
    </source>
</evidence>
<dbReference type="InterPro" id="IPR001452">
    <property type="entry name" value="SH3_domain"/>
</dbReference>
<feature type="domain" description="DOCKER" evidence="11">
    <location>
        <begin position="1222"/>
        <end position="1632"/>
    </location>
</feature>
<dbReference type="Gene3D" id="1.20.58.740">
    <property type="match status" value="1"/>
</dbReference>
<dbReference type="PROSITE" id="PS51651">
    <property type="entry name" value="DOCKER"/>
    <property type="match status" value="1"/>
</dbReference>
<dbReference type="PROSITE" id="PS51650">
    <property type="entry name" value="C2_DOCK"/>
    <property type="match status" value="1"/>
</dbReference>
<dbReference type="InterPro" id="IPR036028">
    <property type="entry name" value="SH3-like_dom_sf"/>
</dbReference>
<dbReference type="GO" id="GO:0016477">
    <property type="term" value="P:cell migration"/>
    <property type="evidence" value="ECO:0007669"/>
    <property type="project" value="TreeGrafter"/>
</dbReference>
<evidence type="ECO:0000259" key="10">
    <source>
        <dbReference type="PROSITE" id="PS51650"/>
    </source>
</evidence>
<comment type="similarity">
    <text evidence="7">Belongs to the DOCK family.</text>
</comment>
<dbReference type="PROSITE" id="PS50002">
    <property type="entry name" value="SH3"/>
    <property type="match status" value="1"/>
</dbReference>
<comment type="subcellular location">
    <subcellularLocation>
        <location evidence="1">Cytoplasm</location>
    </subcellularLocation>
</comment>
<reference evidence="12" key="1">
    <citation type="journal article" date="2021" name="Genome Biol. Evol.">
        <title>A High-Quality Reference Genome for a Parasitic Bivalve with Doubly Uniparental Inheritance (Bivalvia: Unionida).</title>
        <authorList>
            <person name="Smith C.H."/>
        </authorList>
    </citation>
    <scope>NUCLEOTIDE SEQUENCE</scope>
    <source>
        <strain evidence="12">CHS0354</strain>
    </source>
</reference>
<dbReference type="InterPro" id="IPR027357">
    <property type="entry name" value="DOCKER_dom"/>
</dbReference>
<reference evidence="12" key="2">
    <citation type="journal article" date="2021" name="Genome Biol. Evol.">
        <title>Developing a high-quality reference genome for a parasitic bivalve with doubly uniparental inheritance (Bivalvia: Unionida).</title>
        <authorList>
            <person name="Smith C.H."/>
        </authorList>
    </citation>
    <scope>NUCLEOTIDE SEQUENCE</scope>
    <source>
        <strain evidence="12">CHS0354</strain>
        <tissue evidence="12">Mantle</tissue>
    </source>
</reference>
<dbReference type="Pfam" id="PF14429">
    <property type="entry name" value="DOCK-C2"/>
    <property type="match status" value="1"/>
</dbReference>
<dbReference type="Gene3D" id="2.30.30.40">
    <property type="entry name" value="SH3 Domains"/>
    <property type="match status" value="1"/>
</dbReference>
<feature type="domain" description="SH3" evidence="9">
    <location>
        <begin position="11"/>
        <end position="72"/>
    </location>
</feature>
<dbReference type="GO" id="GO:0007264">
    <property type="term" value="P:small GTPase-mediated signal transduction"/>
    <property type="evidence" value="ECO:0007669"/>
    <property type="project" value="InterPro"/>
</dbReference>
<dbReference type="Pfam" id="PF20422">
    <property type="entry name" value="DHR-2_Lobe_B"/>
    <property type="match status" value="1"/>
</dbReference>
<dbReference type="InterPro" id="IPR016024">
    <property type="entry name" value="ARM-type_fold"/>
</dbReference>
<evidence type="ECO:0000256" key="3">
    <source>
        <dbReference type="ARBA" id="ARBA00022490"/>
    </source>
</evidence>
<dbReference type="InterPro" id="IPR056372">
    <property type="entry name" value="TPR_DOCK"/>
</dbReference>
<dbReference type="SUPFAM" id="SSF48371">
    <property type="entry name" value="ARM repeat"/>
    <property type="match status" value="1"/>
</dbReference>
<dbReference type="Gene3D" id="1.25.40.410">
    <property type="match status" value="1"/>
</dbReference>
<evidence type="ECO:0000256" key="2">
    <source>
        <dbReference type="ARBA" id="ARBA00022443"/>
    </source>
</evidence>
<dbReference type="EMBL" id="JAEAOA010000432">
    <property type="protein sequence ID" value="KAK3597761.1"/>
    <property type="molecule type" value="Genomic_DNA"/>
</dbReference>
<name>A0AAE0STQ3_9BIVA</name>
<accession>A0AAE0STQ3</accession>
<dbReference type="InterPro" id="IPR032376">
    <property type="entry name" value="DOCK_N"/>
</dbReference>
<evidence type="ECO:0000256" key="6">
    <source>
        <dbReference type="PROSITE-ProRule" id="PRU00192"/>
    </source>
</evidence>
<dbReference type="SUPFAM" id="SSF50044">
    <property type="entry name" value="SH3-domain"/>
    <property type="match status" value="1"/>
</dbReference>
<feature type="region of interest" description="Disordered" evidence="8">
    <location>
        <begin position="568"/>
        <end position="589"/>
    </location>
</feature>
<keyword evidence="4" id="KW-0597">Phosphoprotein</keyword>
<dbReference type="Pfam" id="PF23554">
    <property type="entry name" value="TPR_DOCK"/>
    <property type="match status" value="1"/>
</dbReference>
<keyword evidence="13" id="KW-1185">Reference proteome</keyword>
<feature type="compositionally biased region" description="Polar residues" evidence="8">
    <location>
        <begin position="1671"/>
        <end position="1693"/>
    </location>
</feature>
<dbReference type="InterPro" id="IPR046770">
    <property type="entry name" value="DOCKER_Lobe_B"/>
</dbReference>
<gene>
    <name evidence="12" type="ORF">CHS0354_006119</name>
</gene>
<keyword evidence="3" id="KW-0963">Cytoplasm</keyword>
<comment type="caution">
    <text evidence="12">The sequence shown here is derived from an EMBL/GenBank/DDBJ whole genome shotgun (WGS) entry which is preliminary data.</text>
</comment>
<keyword evidence="2 6" id="KW-0728">SH3 domain</keyword>
<dbReference type="Pfam" id="PF16172">
    <property type="entry name" value="DOCK_N"/>
    <property type="match status" value="1"/>
</dbReference>
<evidence type="ECO:0000256" key="8">
    <source>
        <dbReference type="SAM" id="MobiDB-lite"/>
    </source>
</evidence>
<evidence type="ECO:0000256" key="5">
    <source>
        <dbReference type="ARBA" id="ARBA00022658"/>
    </source>
</evidence>